<dbReference type="InterPro" id="IPR022263">
    <property type="entry name" value="KxYKxGKxW"/>
</dbReference>
<gene>
    <name evidence="2" type="ORF">JK636_17240</name>
</gene>
<sequence length="21" mass="2640">MLFCKNNFFMHKSGKRLYFDL</sequence>
<protein>
    <submittedName>
        <fullName evidence="2">KxYKxGKxW signal peptide domain-containing protein</fullName>
    </submittedName>
</protein>
<dbReference type="Proteomes" id="UP000632377">
    <property type="component" value="Unassembled WGS sequence"/>
</dbReference>
<reference evidence="2 3" key="1">
    <citation type="submission" date="2021-01" db="EMBL/GenBank/DDBJ databases">
        <title>Genome public.</title>
        <authorList>
            <person name="Liu C."/>
            <person name="Sun Q."/>
        </authorList>
    </citation>
    <scope>NUCLEOTIDE SEQUENCE [LARGE SCALE GENOMIC DNA]</scope>
    <source>
        <strain evidence="2 3">YIM B02515</strain>
    </source>
</reference>
<accession>A0ABS1TDL6</accession>
<comment type="caution">
    <text evidence="2">The sequence shown here is derived from an EMBL/GenBank/DDBJ whole genome shotgun (WGS) entry which is preliminary data.</text>
</comment>
<name>A0ABS1TDL6_9CLOT</name>
<keyword evidence="3" id="KW-1185">Reference proteome</keyword>
<evidence type="ECO:0000256" key="1">
    <source>
        <dbReference type="ARBA" id="ARBA00022729"/>
    </source>
</evidence>
<evidence type="ECO:0000313" key="3">
    <source>
        <dbReference type="Proteomes" id="UP000632377"/>
    </source>
</evidence>
<proteinExistence type="predicted"/>
<dbReference type="EMBL" id="JAESWC010000014">
    <property type="protein sequence ID" value="MBL4937468.1"/>
    <property type="molecule type" value="Genomic_DNA"/>
</dbReference>
<dbReference type="NCBIfam" id="TIGR03715">
    <property type="entry name" value="KxYKxGKxW"/>
    <property type="match status" value="1"/>
</dbReference>
<keyword evidence="1" id="KW-0732">Signal</keyword>
<evidence type="ECO:0000313" key="2">
    <source>
        <dbReference type="EMBL" id="MBL4937468.1"/>
    </source>
</evidence>
<organism evidence="2 3">
    <name type="scientific">Clostridium rhizosphaerae</name>
    <dbReference type="NCBI Taxonomy" id="2803861"/>
    <lineage>
        <taxon>Bacteria</taxon>
        <taxon>Bacillati</taxon>
        <taxon>Bacillota</taxon>
        <taxon>Clostridia</taxon>
        <taxon>Eubacteriales</taxon>
        <taxon>Clostridiaceae</taxon>
        <taxon>Clostridium</taxon>
    </lineage>
</organism>
<dbReference type="RefSeq" id="WP_202750390.1">
    <property type="nucleotide sequence ID" value="NZ_JAESWC010000014.1"/>
</dbReference>